<dbReference type="EMBL" id="CP049916">
    <property type="protein sequence ID" value="QIO09384.1"/>
    <property type="molecule type" value="Genomic_DNA"/>
</dbReference>
<dbReference type="Proteomes" id="UP000501939">
    <property type="component" value="Chromosome"/>
</dbReference>
<dbReference type="KEGG" id="alj:G8D99_10370"/>
<keyword evidence="2" id="KW-1185">Reference proteome</keyword>
<dbReference type="RefSeq" id="WP_166325452.1">
    <property type="nucleotide sequence ID" value="NZ_CP049916.1"/>
</dbReference>
<protein>
    <submittedName>
        <fullName evidence="1">Uncharacterized protein</fullName>
    </submittedName>
</protein>
<accession>A0A6G8S5J1</accession>
<proteinExistence type="predicted"/>
<sequence>MNRINEIKWVMTCPAYPEQYDAFCQSKQVGYLRLRHGCFSVEYPNAGGERIYYAENLNADGCFDDDERAHFLNIARQVIAMKLAEKDKSVNLAD</sequence>
<reference evidence="1 2" key="1">
    <citation type="submission" date="2020-03" db="EMBL/GenBank/DDBJ databases">
        <authorList>
            <person name="Zhu W."/>
        </authorList>
    </citation>
    <scope>NUCLEOTIDE SEQUENCE [LARGE SCALE GENOMIC DNA]</scope>
    <source>
        <strain evidence="1 2">185</strain>
    </source>
</reference>
<evidence type="ECO:0000313" key="2">
    <source>
        <dbReference type="Proteomes" id="UP000501939"/>
    </source>
</evidence>
<gene>
    <name evidence="1" type="ORF">G8D99_10370</name>
</gene>
<dbReference type="AlphaFoldDB" id="A0A6G8S5J1"/>
<organism evidence="1 2">
    <name type="scientific">Acinetobacter lanii</name>
    <dbReference type="NCBI Taxonomy" id="2715163"/>
    <lineage>
        <taxon>Bacteria</taxon>
        <taxon>Pseudomonadati</taxon>
        <taxon>Pseudomonadota</taxon>
        <taxon>Gammaproteobacteria</taxon>
        <taxon>Moraxellales</taxon>
        <taxon>Moraxellaceae</taxon>
        <taxon>Acinetobacter</taxon>
    </lineage>
</organism>
<name>A0A6G8S5J1_9GAMM</name>
<evidence type="ECO:0000313" key="1">
    <source>
        <dbReference type="EMBL" id="QIO09384.1"/>
    </source>
</evidence>